<name>B3QYG8_CHLT3</name>
<dbReference type="EMBL" id="CP001100">
    <property type="protein sequence ID" value="ACF13596.1"/>
    <property type="molecule type" value="Genomic_DNA"/>
</dbReference>
<accession>B3QYG8</accession>
<keyword evidence="1" id="KW-1133">Transmembrane helix</keyword>
<feature type="transmembrane region" description="Helical" evidence="1">
    <location>
        <begin position="105"/>
        <end position="129"/>
    </location>
</feature>
<keyword evidence="3" id="KW-1185">Reference proteome</keyword>
<reference evidence="2 3" key="1">
    <citation type="submission" date="2008-06" db="EMBL/GenBank/DDBJ databases">
        <title>Complete sequence of Chloroherpeton thalassium ATCC 35110.</title>
        <authorList>
            <consortium name="US DOE Joint Genome Institute"/>
            <person name="Lucas S."/>
            <person name="Copeland A."/>
            <person name="Lapidus A."/>
            <person name="Glavina del Rio T."/>
            <person name="Dalin E."/>
            <person name="Tice H."/>
            <person name="Bruce D."/>
            <person name="Goodwin L."/>
            <person name="Pitluck S."/>
            <person name="Schmutz J."/>
            <person name="Larimer F."/>
            <person name="Land M."/>
            <person name="Hauser L."/>
            <person name="Kyrpides N."/>
            <person name="Mikhailova N."/>
            <person name="Liu Z."/>
            <person name="Li T."/>
            <person name="Zhao F."/>
            <person name="Overmann J."/>
            <person name="Bryant D.A."/>
            <person name="Richardson P."/>
        </authorList>
    </citation>
    <scope>NUCLEOTIDE SEQUENCE [LARGE SCALE GENOMIC DNA]</scope>
    <source>
        <strain evidence="3">ATCC 35110 / GB-78</strain>
    </source>
</reference>
<feature type="transmembrane region" description="Helical" evidence="1">
    <location>
        <begin position="46"/>
        <end position="63"/>
    </location>
</feature>
<keyword evidence="1" id="KW-0472">Membrane</keyword>
<dbReference type="HOGENOM" id="CLU_1198047_0_0_10"/>
<dbReference type="OrthoDB" id="9152852at2"/>
<evidence type="ECO:0000313" key="2">
    <source>
        <dbReference type="EMBL" id="ACF13596.1"/>
    </source>
</evidence>
<dbReference type="AlphaFoldDB" id="B3QYG8"/>
<feature type="transmembrane region" description="Helical" evidence="1">
    <location>
        <begin position="201"/>
        <end position="219"/>
    </location>
</feature>
<dbReference type="KEGG" id="cts:Ctha_1132"/>
<feature type="transmembrane region" description="Helical" evidence="1">
    <location>
        <begin position="176"/>
        <end position="195"/>
    </location>
</feature>
<dbReference type="RefSeq" id="WP_012499680.1">
    <property type="nucleotide sequence ID" value="NC_011026.1"/>
</dbReference>
<sequence length="231" mass="26585">MFGIGNLVCIACSHQDKGVKNPKPEFLYSDLREKWKYEHELINHRITWLLNTQAFFLAAYGLLAKLNYDIKAHDVSKVTKISMGEQLVCKIETLPSGHNDKLVDYLITPISIAEFLIPIFSCFVVLILWSGINAAQGAMLEIKNKFNAYQKKHTLWRDIRVDIADKYTKKGVETSLFLPILLLIMWGFLFLVELIRVYDVYSGIYISIRILLIFISWLLNEQLSTTNPSLP</sequence>
<dbReference type="STRING" id="517418.Ctha_1132"/>
<dbReference type="Proteomes" id="UP000001208">
    <property type="component" value="Chromosome"/>
</dbReference>
<protein>
    <submittedName>
        <fullName evidence="2">Uncharacterized protein</fullName>
    </submittedName>
</protein>
<evidence type="ECO:0000256" key="1">
    <source>
        <dbReference type="SAM" id="Phobius"/>
    </source>
</evidence>
<organism evidence="2 3">
    <name type="scientific">Chloroherpeton thalassium (strain ATCC 35110 / GB-78)</name>
    <dbReference type="NCBI Taxonomy" id="517418"/>
    <lineage>
        <taxon>Bacteria</taxon>
        <taxon>Pseudomonadati</taxon>
        <taxon>Chlorobiota</taxon>
        <taxon>Chlorobiia</taxon>
        <taxon>Chlorobiales</taxon>
        <taxon>Chloroherpetonaceae</taxon>
        <taxon>Chloroherpeton</taxon>
    </lineage>
</organism>
<proteinExistence type="predicted"/>
<evidence type="ECO:0000313" key="3">
    <source>
        <dbReference type="Proteomes" id="UP000001208"/>
    </source>
</evidence>
<keyword evidence="1" id="KW-0812">Transmembrane</keyword>
<gene>
    <name evidence="2" type="ordered locus">Ctha_1132</name>
</gene>